<evidence type="ECO:0000313" key="2">
    <source>
        <dbReference type="EMBL" id="MBY22937.1"/>
    </source>
</evidence>
<dbReference type="PANTHER" id="PTHR47160">
    <property type="entry name" value="PUTATIVE-RELATED"/>
    <property type="match status" value="1"/>
</dbReference>
<dbReference type="EMBL" id="GGMR01010318">
    <property type="protein sequence ID" value="MBY22937.1"/>
    <property type="molecule type" value="Transcribed_RNA"/>
</dbReference>
<sequence>MADGTFRTVPKLFSQLYTIHVCYNRTTYPVVYVLMTDRTKQSYIEFLNVLKRFEPDLNPKSIMIDFEQSFILAFKDVFPNSEIKGCFFHFQQCIWRKIVENCSEIPTVQYLRGLSYNIQY</sequence>
<feature type="domain" description="MULE transposase" evidence="1">
    <location>
        <begin position="2"/>
        <end position="91"/>
    </location>
</feature>
<dbReference type="PANTHER" id="PTHR47160:SF10">
    <property type="entry name" value="MULE TRANSPOSASE DOMAIN-CONTAINING PROTEIN"/>
    <property type="match status" value="1"/>
</dbReference>
<name>A0A2S2P0G4_SCHGA</name>
<proteinExistence type="predicted"/>
<reference evidence="2" key="1">
    <citation type="submission" date="2018-04" db="EMBL/GenBank/DDBJ databases">
        <title>Transcriptome of Schizaphis graminum biotype I.</title>
        <authorList>
            <person name="Scully E.D."/>
            <person name="Geib S.M."/>
            <person name="Palmer N.A."/>
            <person name="Koch K."/>
            <person name="Bradshaw J."/>
            <person name="Heng-Moss T."/>
            <person name="Sarath G."/>
        </authorList>
    </citation>
    <scope>NUCLEOTIDE SEQUENCE</scope>
</reference>
<accession>A0A2S2P0G4</accession>
<dbReference type="Pfam" id="PF10551">
    <property type="entry name" value="MULE"/>
    <property type="match status" value="1"/>
</dbReference>
<dbReference type="AlphaFoldDB" id="A0A2S2P0G4"/>
<evidence type="ECO:0000259" key="1">
    <source>
        <dbReference type="Pfam" id="PF10551"/>
    </source>
</evidence>
<protein>
    <recommendedName>
        <fullName evidence="1">MULE transposase domain-containing protein</fullName>
    </recommendedName>
</protein>
<gene>
    <name evidence="2" type="ORF">g.178758</name>
</gene>
<dbReference type="InterPro" id="IPR018289">
    <property type="entry name" value="MULE_transposase_dom"/>
</dbReference>
<organism evidence="2">
    <name type="scientific">Schizaphis graminum</name>
    <name type="common">Green bug aphid</name>
    <dbReference type="NCBI Taxonomy" id="13262"/>
    <lineage>
        <taxon>Eukaryota</taxon>
        <taxon>Metazoa</taxon>
        <taxon>Ecdysozoa</taxon>
        <taxon>Arthropoda</taxon>
        <taxon>Hexapoda</taxon>
        <taxon>Insecta</taxon>
        <taxon>Pterygota</taxon>
        <taxon>Neoptera</taxon>
        <taxon>Paraneoptera</taxon>
        <taxon>Hemiptera</taxon>
        <taxon>Sternorrhyncha</taxon>
        <taxon>Aphidomorpha</taxon>
        <taxon>Aphidoidea</taxon>
        <taxon>Aphididae</taxon>
        <taxon>Aphidini</taxon>
        <taxon>Schizaphis</taxon>
    </lineage>
</organism>